<dbReference type="EMBL" id="RBXX01000002">
    <property type="protein sequence ID" value="RKT88742.1"/>
    <property type="molecule type" value="Genomic_DNA"/>
</dbReference>
<feature type="transmembrane region" description="Helical" evidence="6">
    <location>
        <begin position="88"/>
        <end position="115"/>
    </location>
</feature>
<dbReference type="InterPro" id="IPR011701">
    <property type="entry name" value="MFS"/>
</dbReference>
<dbReference type="PANTHER" id="PTHR11662">
    <property type="entry name" value="SOLUTE CARRIER FAMILY 17"/>
    <property type="match status" value="1"/>
</dbReference>
<keyword evidence="3 6" id="KW-1133">Transmembrane helix</keyword>
<evidence type="ECO:0000256" key="1">
    <source>
        <dbReference type="ARBA" id="ARBA00004651"/>
    </source>
</evidence>
<keyword evidence="11" id="KW-1185">Reference proteome</keyword>
<dbReference type="InterPro" id="IPR036259">
    <property type="entry name" value="MFS_trans_sf"/>
</dbReference>
<keyword evidence="2 6" id="KW-0812">Transmembrane</keyword>
<evidence type="ECO:0000313" key="8">
    <source>
        <dbReference type="EMBL" id="RKT88742.1"/>
    </source>
</evidence>
<dbReference type="PANTHER" id="PTHR11662:SF450">
    <property type="entry name" value="BLR1003 PROTEIN"/>
    <property type="match status" value="1"/>
</dbReference>
<comment type="subcellular location">
    <subcellularLocation>
        <location evidence="1">Cell membrane</location>
        <topology evidence="1">Multi-pass membrane protein</topology>
    </subcellularLocation>
</comment>
<evidence type="ECO:0000256" key="6">
    <source>
        <dbReference type="SAM" id="Phobius"/>
    </source>
</evidence>
<dbReference type="PROSITE" id="PS50850">
    <property type="entry name" value="MFS"/>
    <property type="match status" value="1"/>
</dbReference>
<feature type="transmembrane region" description="Helical" evidence="6">
    <location>
        <begin position="265"/>
        <end position="285"/>
    </location>
</feature>
<dbReference type="RefSeq" id="WP_093147093.1">
    <property type="nucleotide sequence ID" value="NZ_FOUP01000001.1"/>
</dbReference>
<evidence type="ECO:0000256" key="3">
    <source>
        <dbReference type="ARBA" id="ARBA00022989"/>
    </source>
</evidence>
<evidence type="ECO:0000256" key="2">
    <source>
        <dbReference type="ARBA" id="ARBA00022692"/>
    </source>
</evidence>
<dbReference type="OrthoDB" id="4474610at2"/>
<feature type="transmembrane region" description="Helical" evidence="6">
    <location>
        <begin position="20"/>
        <end position="40"/>
    </location>
</feature>
<protein>
    <submittedName>
        <fullName evidence="8">MFS family arabinose efflux permease</fullName>
    </submittedName>
    <submittedName>
        <fullName evidence="9">Predicted arabinose efflux permease, MFS family</fullName>
    </submittedName>
</protein>
<name>A0A1I4U8V3_9PSEU</name>
<feature type="transmembrane region" description="Helical" evidence="6">
    <location>
        <begin position="395"/>
        <end position="420"/>
    </location>
</feature>
<dbReference type="STRING" id="455193.SAMN05421805_1011783"/>
<evidence type="ECO:0000259" key="7">
    <source>
        <dbReference type="PROSITE" id="PS50850"/>
    </source>
</evidence>
<sequence length="460" mass="48262">MKSSNLDTPADPAEKSDRRAWAVMAMLLVFMLINYADKAVLGLAANPIMRELGLSHSEYGLLASSFFFLFNISAVAFGFLANRFPTKWLMFGMALVWGFTQLPVVAGAGFAALLVSRIVLGAAEGPAQPVAMHAAFKWFPNEKRSIPSSLISGGGGLGGVLAAPLLTLVIINFGWRWAFLSLFVVGVLWCAVWAVVGREGTADRAAAPTGAEPEPVENFRVPYHRILLSGTWLAGFVGAFGAYWTSALLLAWVPSYLETSLGYSAVAAGAIVTAPWVLKTVATFGQGALTQWLMHRGVSSRVSRGILGGCAVFLAGAAMLLAPFVTHPGLKIALITVAFSIGAVKFAIGQTINAEITPPAQRGAVLSMTVGLVTLAGLAAPYVTGRIVESAADPAAGFAMAFAIPGTLMLIGGLLAFAFVHPERDARRSPRTGATSAGRRTRARPVRDLSAPASGTSADR</sequence>
<evidence type="ECO:0000256" key="4">
    <source>
        <dbReference type="ARBA" id="ARBA00023136"/>
    </source>
</evidence>
<dbReference type="GO" id="GO:0005886">
    <property type="term" value="C:plasma membrane"/>
    <property type="evidence" value="ECO:0007669"/>
    <property type="project" value="UniProtKB-SubCell"/>
</dbReference>
<keyword evidence="4 6" id="KW-0472">Membrane</keyword>
<feature type="transmembrane region" description="Helical" evidence="6">
    <location>
        <begin position="364"/>
        <end position="383"/>
    </location>
</feature>
<dbReference type="AlphaFoldDB" id="A0A1I4U8V3"/>
<feature type="transmembrane region" description="Helical" evidence="6">
    <location>
        <begin position="177"/>
        <end position="196"/>
    </location>
</feature>
<dbReference type="SUPFAM" id="SSF103473">
    <property type="entry name" value="MFS general substrate transporter"/>
    <property type="match status" value="1"/>
</dbReference>
<feature type="transmembrane region" description="Helical" evidence="6">
    <location>
        <begin position="150"/>
        <end position="171"/>
    </location>
</feature>
<dbReference type="InterPro" id="IPR050382">
    <property type="entry name" value="MFS_Na/Anion_cotransporter"/>
</dbReference>
<evidence type="ECO:0000313" key="11">
    <source>
        <dbReference type="Proteomes" id="UP000270697"/>
    </source>
</evidence>
<dbReference type="Gene3D" id="1.20.1250.20">
    <property type="entry name" value="MFS general substrate transporter like domains"/>
    <property type="match status" value="2"/>
</dbReference>
<proteinExistence type="predicted"/>
<dbReference type="GO" id="GO:0022857">
    <property type="term" value="F:transmembrane transporter activity"/>
    <property type="evidence" value="ECO:0007669"/>
    <property type="project" value="InterPro"/>
</dbReference>
<feature type="region of interest" description="Disordered" evidence="5">
    <location>
        <begin position="427"/>
        <end position="460"/>
    </location>
</feature>
<dbReference type="Proteomes" id="UP000270697">
    <property type="component" value="Unassembled WGS sequence"/>
</dbReference>
<organism evidence="9 10">
    <name type="scientific">Saccharopolyspora antimicrobica</name>
    <dbReference type="NCBI Taxonomy" id="455193"/>
    <lineage>
        <taxon>Bacteria</taxon>
        <taxon>Bacillati</taxon>
        <taxon>Actinomycetota</taxon>
        <taxon>Actinomycetes</taxon>
        <taxon>Pseudonocardiales</taxon>
        <taxon>Pseudonocardiaceae</taxon>
        <taxon>Saccharopolyspora</taxon>
    </lineage>
</organism>
<evidence type="ECO:0000313" key="10">
    <source>
        <dbReference type="Proteomes" id="UP000199398"/>
    </source>
</evidence>
<feature type="transmembrane region" description="Helical" evidence="6">
    <location>
        <begin position="61"/>
        <end position="82"/>
    </location>
</feature>
<feature type="transmembrane region" description="Helical" evidence="6">
    <location>
        <begin position="332"/>
        <end position="352"/>
    </location>
</feature>
<feature type="transmembrane region" description="Helical" evidence="6">
    <location>
        <begin position="232"/>
        <end position="253"/>
    </location>
</feature>
<reference evidence="9 10" key="1">
    <citation type="submission" date="2016-10" db="EMBL/GenBank/DDBJ databases">
        <authorList>
            <person name="de Groot N.N."/>
        </authorList>
    </citation>
    <scope>NUCLEOTIDE SEQUENCE [LARGE SCALE GENOMIC DNA]</scope>
    <source>
        <strain evidence="9 10">CPCC 201259</strain>
    </source>
</reference>
<accession>A0A1I4U8V3</accession>
<evidence type="ECO:0000313" key="9">
    <source>
        <dbReference type="EMBL" id="SFM85446.1"/>
    </source>
</evidence>
<dbReference type="Pfam" id="PF07690">
    <property type="entry name" value="MFS_1"/>
    <property type="match status" value="1"/>
</dbReference>
<dbReference type="InterPro" id="IPR020846">
    <property type="entry name" value="MFS_dom"/>
</dbReference>
<feature type="transmembrane region" description="Helical" evidence="6">
    <location>
        <begin position="306"/>
        <end position="326"/>
    </location>
</feature>
<evidence type="ECO:0000256" key="5">
    <source>
        <dbReference type="SAM" id="MobiDB-lite"/>
    </source>
</evidence>
<reference evidence="8 11" key="2">
    <citation type="submission" date="2018-10" db="EMBL/GenBank/DDBJ databases">
        <title>Sequencing the genomes of 1000 actinobacteria strains.</title>
        <authorList>
            <person name="Klenk H.-P."/>
        </authorList>
    </citation>
    <scope>NUCLEOTIDE SEQUENCE [LARGE SCALE GENOMIC DNA]</scope>
    <source>
        <strain evidence="8 11">DSM 45119</strain>
    </source>
</reference>
<dbReference type="EMBL" id="FOUP01000001">
    <property type="protein sequence ID" value="SFM85446.1"/>
    <property type="molecule type" value="Genomic_DNA"/>
</dbReference>
<gene>
    <name evidence="8" type="ORF">ATL45_7181</name>
    <name evidence="9" type="ORF">SAMN05421805_1011783</name>
</gene>
<feature type="domain" description="Major facilitator superfamily (MFS) profile" evidence="7">
    <location>
        <begin position="23"/>
        <end position="424"/>
    </location>
</feature>
<dbReference type="Proteomes" id="UP000199398">
    <property type="component" value="Unassembled WGS sequence"/>
</dbReference>